<keyword evidence="2" id="KW-1185">Reference proteome</keyword>
<proteinExistence type="predicted"/>
<gene>
    <name evidence="1" type="ORF">GCK32_016090</name>
</gene>
<protein>
    <submittedName>
        <fullName evidence="1">Uncharacterized protein</fullName>
    </submittedName>
</protein>
<reference evidence="1 2" key="1">
    <citation type="submission" date="2019-10" db="EMBL/GenBank/DDBJ databases">
        <title>Assembly and Annotation for the nematode Trichostrongylus colubriformis.</title>
        <authorList>
            <person name="Martin J."/>
        </authorList>
    </citation>
    <scope>NUCLEOTIDE SEQUENCE [LARGE SCALE GENOMIC DNA]</scope>
    <source>
        <strain evidence="1">G859</strain>
        <tissue evidence="1">Whole worm</tissue>
    </source>
</reference>
<comment type="caution">
    <text evidence="1">The sequence shown here is derived from an EMBL/GenBank/DDBJ whole genome shotgun (WGS) entry which is preliminary data.</text>
</comment>
<organism evidence="1 2">
    <name type="scientific">Trichostrongylus colubriformis</name>
    <name type="common">Black scour worm</name>
    <dbReference type="NCBI Taxonomy" id="6319"/>
    <lineage>
        <taxon>Eukaryota</taxon>
        <taxon>Metazoa</taxon>
        <taxon>Ecdysozoa</taxon>
        <taxon>Nematoda</taxon>
        <taxon>Chromadorea</taxon>
        <taxon>Rhabditida</taxon>
        <taxon>Rhabditina</taxon>
        <taxon>Rhabditomorpha</taxon>
        <taxon>Strongyloidea</taxon>
        <taxon>Trichostrongylidae</taxon>
        <taxon>Trichostrongylus</taxon>
    </lineage>
</organism>
<name>A0AAN8FLD6_TRICO</name>
<dbReference type="EMBL" id="WIXE01005394">
    <property type="protein sequence ID" value="KAK5982221.1"/>
    <property type="molecule type" value="Genomic_DNA"/>
</dbReference>
<accession>A0AAN8FLD6</accession>
<evidence type="ECO:0000313" key="1">
    <source>
        <dbReference type="EMBL" id="KAK5982221.1"/>
    </source>
</evidence>
<dbReference type="AlphaFoldDB" id="A0AAN8FLD6"/>
<evidence type="ECO:0000313" key="2">
    <source>
        <dbReference type="Proteomes" id="UP001331761"/>
    </source>
</evidence>
<sequence length="104" mass="11515">MADVSNVIDALLEPNGWTVGNMRNVLEKFKASLEERIKTERAGSVIDAKIALMGLCSASKALGHCSPPYLHGMMRRVDRQSNPIAKLRELVKATQWTINVLDSH</sequence>
<dbReference type="Proteomes" id="UP001331761">
    <property type="component" value="Unassembled WGS sequence"/>
</dbReference>